<accession>A0ABW5BVD1</accession>
<organism evidence="1 2">
    <name type="scientific">Metabacillus endolithicus</name>
    <dbReference type="NCBI Taxonomy" id="1535204"/>
    <lineage>
        <taxon>Bacteria</taxon>
        <taxon>Bacillati</taxon>
        <taxon>Bacillota</taxon>
        <taxon>Bacilli</taxon>
        <taxon>Bacillales</taxon>
        <taxon>Bacillaceae</taxon>
        <taxon>Metabacillus</taxon>
    </lineage>
</organism>
<protein>
    <recommendedName>
        <fullName evidence="3">RNA polymerase subunit sigma-70</fullName>
    </recommendedName>
</protein>
<evidence type="ECO:0008006" key="3">
    <source>
        <dbReference type="Google" id="ProtNLM"/>
    </source>
</evidence>
<keyword evidence="2" id="KW-1185">Reference proteome</keyword>
<sequence length="57" mass="6744">MRNSDKGELMHSRRDVFGIDFHDFMTKEQNESSFELASEFGISLREVKNLKKHLNRS</sequence>
<proteinExistence type="predicted"/>
<dbReference type="EMBL" id="JBHUIK010000002">
    <property type="protein sequence ID" value="MFD2213843.1"/>
    <property type="molecule type" value="Genomic_DNA"/>
</dbReference>
<dbReference type="Proteomes" id="UP001597318">
    <property type="component" value="Unassembled WGS sequence"/>
</dbReference>
<dbReference type="RefSeq" id="WP_176551115.1">
    <property type="nucleotide sequence ID" value="NZ_CP095550.1"/>
</dbReference>
<name>A0ABW5BVD1_9BACI</name>
<gene>
    <name evidence="1" type="ORF">ACFSKK_09145</name>
</gene>
<evidence type="ECO:0000313" key="1">
    <source>
        <dbReference type="EMBL" id="MFD2213843.1"/>
    </source>
</evidence>
<evidence type="ECO:0000313" key="2">
    <source>
        <dbReference type="Proteomes" id="UP001597318"/>
    </source>
</evidence>
<reference evidence="2" key="1">
    <citation type="journal article" date="2019" name="Int. J. Syst. Evol. Microbiol.">
        <title>The Global Catalogue of Microorganisms (GCM) 10K type strain sequencing project: providing services to taxonomists for standard genome sequencing and annotation.</title>
        <authorList>
            <consortium name="The Broad Institute Genomics Platform"/>
            <consortium name="The Broad Institute Genome Sequencing Center for Infectious Disease"/>
            <person name="Wu L."/>
            <person name="Ma J."/>
        </authorList>
    </citation>
    <scope>NUCLEOTIDE SEQUENCE [LARGE SCALE GENOMIC DNA]</scope>
    <source>
        <strain evidence="2">CGMCC 1.15474</strain>
    </source>
</reference>
<comment type="caution">
    <text evidence="1">The sequence shown here is derived from an EMBL/GenBank/DDBJ whole genome shotgun (WGS) entry which is preliminary data.</text>
</comment>